<dbReference type="SUPFAM" id="SSF46689">
    <property type="entry name" value="Homeodomain-like"/>
    <property type="match status" value="2"/>
</dbReference>
<reference evidence="5 6" key="1">
    <citation type="submission" date="2015-01" db="EMBL/GenBank/DDBJ databases">
        <title>Paenibacillus swuensis/DY6/whole genome sequencing.</title>
        <authorList>
            <person name="Kim M.K."/>
            <person name="Srinivasan S."/>
            <person name="Lee J.-J."/>
        </authorList>
    </citation>
    <scope>NUCLEOTIDE SEQUENCE [LARGE SCALE GENOMIC DNA]</scope>
    <source>
        <strain evidence="5 6">DY6</strain>
    </source>
</reference>
<dbReference type="InterPro" id="IPR009057">
    <property type="entry name" value="Homeodomain-like_sf"/>
</dbReference>
<organism evidence="5 6">
    <name type="scientific">Paenibacillus swuensis</name>
    <dbReference type="NCBI Taxonomy" id="1178515"/>
    <lineage>
        <taxon>Bacteria</taxon>
        <taxon>Bacillati</taxon>
        <taxon>Bacillota</taxon>
        <taxon>Bacilli</taxon>
        <taxon>Bacillales</taxon>
        <taxon>Paenibacillaceae</taxon>
        <taxon>Paenibacillus</taxon>
    </lineage>
</organism>
<dbReference type="GO" id="GO:0043565">
    <property type="term" value="F:sequence-specific DNA binding"/>
    <property type="evidence" value="ECO:0007669"/>
    <property type="project" value="InterPro"/>
</dbReference>
<dbReference type="Gene3D" id="1.10.10.60">
    <property type="entry name" value="Homeodomain-like"/>
    <property type="match status" value="2"/>
</dbReference>
<dbReference type="PATRIC" id="fig|1178515.4.peg.4262"/>
<dbReference type="EMBL" id="CP011388">
    <property type="protein sequence ID" value="ANE48353.1"/>
    <property type="molecule type" value="Genomic_DNA"/>
</dbReference>
<dbReference type="AlphaFoldDB" id="A0A172TNN0"/>
<keyword evidence="3" id="KW-0804">Transcription</keyword>
<evidence type="ECO:0000256" key="3">
    <source>
        <dbReference type="ARBA" id="ARBA00023163"/>
    </source>
</evidence>
<keyword evidence="2" id="KW-0238">DNA-binding</keyword>
<dbReference type="InterPro" id="IPR018062">
    <property type="entry name" value="HTH_AraC-typ_CS"/>
</dbReference>
<dbReference type="InterPro" id="IPR014710">
    <property type="entry name" value="RmlC-like_jellyroll"/>
</dbReference>
<dbReference type="Proteomes" id="UP000076927">
    <property type="component" value="Chromosome"/>
</dbReference>
<evidence type="ECO:0000313" key="6">
    <source>
        <dbReference type="Proteomes" id="UP000076927"/>
    </source>
</evidence>
<dbReference type="InterPro" id="IPR011051">
    <property type="entry name" value="RmlC_Cupin_sf"/>
</dbReference>
<dbReference type="SMART" id="SM00342">
    <property type="entry name" value="HTH_ARAC"/>
    <property type="match status" value="1"/>
</dbReference>
<accession>A0A172TNN0</accession>
<evidence type="ECO:0000256" key="2">
    <source>
        <dbReference type="ARBA" id="ARBA00023125"/>
    </source>
</evidence>
<dbReference type="PROSITE" id="PS00041">
    <property type="entry name" value="HTH_ARAC_FAMILY_1"/>
    <property type="match status" value="1"/>
</dbReference>
<dbReference type="KEGG" id="pswu:SY83_21035"/>
<dbReference type="PROSITE" id="PS01124">
    <property type="entry name" value="HTH_ARAC_FAMILY_2"/>
    <property type="match status" value="1"/>
</dbReference>
<feature type="domain" description="HTH araC/xylS-type" evidence="4">
    <location>
        <begin position="188"/>
        <end position="286"/>
    </location>
</feature>
<dbReference type="RefSeq" id="WP_068610099.1">
    <property type="nucleotide sequence ID" value="NZ_CP011388.1"/>
</dbReference>
<keyword evidence="1" id="KW-0805">Transcription regulation</keyword>
<dbReference type="Pfam" id="PF12833">
    <property type="entry name" value="HTH_18"/>
    <property type="match status" value="1"/>
</dbReference>
<gene>
    <name evidence="5" type="ORF">SY83_21035</name>
</gene>
<dbReference type="InterPro" id="IPR018060">
    <property type="entry name" value="HTH_AraC"/>
</dbReference>
<dbReference type="GO" id="GO:0003700">
    <property type="term" value="F:DNA-binding transcription factor activity"/>
    <property type="evidence" value="ECO:0007669"/>
    <property type="project" value="InterPro"/>
</dbReference>
<evidence type="ECO:0000259" key="4">
    <source>
        <dbReference type="PROSITE" id="PS01124"/>
    </source>
</evidence>
<keyword evidence="6" id="KW-1185">Reference proteome</keyword>
<dbReference type="InterPro" id="IPR013096">
    <property type="entry name" value="Cupin_2"/>
</dbReference>
<dbReference type="PANTHER" id="PTHR43280:SF28">
    <property type="entry name" value="HTH-TYPE TRANSCRIPTIONAL ACTIVATOR RHAS"/>
    <property type="match status" value="1"/>
</dbReference>
<dbReference type="STRING" id="1178515.SY83_21035"/>
<dbReference type="PANTHER" id="PTHR43280">
    <property type="entry name" value="ARAC-FAMILY TRANSCRIPTIONAL REGULATOR"/>
    <property type="match status" value="1"/>
</dbReference>
<dbReference type="SUPFAM" id="SSF51182">
    <property type="entry name" value="RmlC-like cupins"/>
    <property type="match status" value="1"/>
</dbReference>
<name>A0A172TNN0_9BACL</name>
<evidence type="ECO:0000313" key="5">
    <source>
        <dbReference type="EMBL" id="ANE48353.1"/>
    </source>
</evidence>
<dbReference type="Pfam" id="PF07883">
    <property type="entry name" value="Cupin_2"/>
    <property type="match status" value="1"/>
</dbReference>
<sequence length="288" mass="32461">MYLCKESADILNAAHTVVTGPSASFHIHYWGMNARLFDNPVHKHSFFEICYVLEGEGVYTDDGVDHILKAGTHFVSRPGITHQIRTQKGLYIVFVAFDLDESSADEWVREAYRTIAEDANVVVYDGDAYATAHLWKTLMLRHEECGNVPQAGMSQVAYALLLSFLALFGKSVPLQQTGRPKNTNLLLQQAKMYIRDNLSQPLNLPGVARYLNVSERHLSRLFATGIHESFTQYLNGERIRQASHLLLTTDLPIKEIAESSGFSSVHYFSRLFKAQKQVPPASFREGVR</sequence>
<proteinExistence type="predicted"/>
<dbReference type="Gene3D" id="2.60.120.10">
    <property type="entry name" value="Jelly Rolls"/>
    <property type="match status" value="1"/>
</dbReference>
<evidence type="ECO:0000256" key="1">
    <source>
        <dbReference type="ARBA" id="ARBA00023015"/>
    </source>
</evidence>
<protein>
    <recommendedName>
        <fullName evidence="4">HTH araC/xylS-type domain-containing protein</fullName>
    </recommendedName>
</protein>